<dbReference type="Proteomes" id="UP001589718">
    <property type="component" value="Unassembled WGS sequence"/>
</dbReference>
<dbReference type="RefSeq" id="WP_345224789.1">
    <property type="nucleotide sequence ID" value="NZ_BAAAXE010000013.1"/>
</dbReference>
<evidence type="ECO:0000313" key="2">
    <source>
        <dbReference type="EMBL" id="MFB9524575.1"/>
    </source>
</evidence>
<name>A0ABV5PMX7_STRCM</name>
<accession>A0ABV5PMX7</accession>
<comment type="caution">
    <text evidence="2">The sequence shown here is derived from an EMBL/GenBank/DDBJ whole genome shotgun (WGS) entry which is preliminary data.</text>
</comment>
<evidence type="ECO:0000256" key="1">
    <source>
        <dbReference type="SAM" id="MobiDB-lite"/>
    </source>
</evidence>
<evidence type="ECO:0000313" key="3">
    <source>
        <dbReference type="Proteomes" id="UP001589718"/>
    </source>
</evidence>
<keyword evidence="3" id="KW-1185">Reference proteome</keyword>
<reference evidence="2 3" key="1">
    <citation type="submission" date="2024-09" db="EMBL/GenBank/DDBJ databases">
        <authorList>
            <person name="Sun Q."/>
            <person name="Mori K."/>
        </authorList>
    </citation>
    <scope>NUCLEOTIDE SEQUENCE [LARGE SCALE GENOMIC DNA]</scope>
    <source>
        <strain evidence="2 3">JCM 4362</strain>
    </source>
</reference>
<dbReference type="EMBL" id="JBHMCR010000022">
    <property type="protein sequence ID" value="MFB9524575.1"/>
    <property type="molecule type" value="Genomic_DNA"/>
</dbReference>
<feature type="region of interest" description="Disordered" evidence="1">
    <location>
        <begin position="1"/>
        <end position="46"/>
    </location>
</feature>
<organism evidence="2 3">
    <name type="scientific">Streptomyces cremeus</name>
    <dbReference type="NCBI Taxonomy" id="66881"/>
    <lineage>
        <taxon>Bacteria</taxon>
        <taxon>Bacillati</taxon>
        <taxon>Actinomycetota</taxon>
        <taxon>Actinomycetes</taxon>
        <taxon>Kitasatosporales</taxon>
        <taxon>Streptomycetaceae</taxon>
        <taxon>Streptomyces</taxon>
    </lineage>
</organism>
<protein>
    <submittedName>
        <fullName evidence="2">Uncharacterized protein</fullName>
    </submittedName>
</protein>
<feature type="compositionally biased region" description="Pro residues" evidence="1">
    <location>
        <begin position="8"/>
        <end position="43"/>
    </location>
</feature>
<gene>
    <name evidence="2" type="ORF">ACFFTU_32030</name>
</gene>
<sequence length="270" mass="28790">MTPEPEPHPAMPEPHPAMPEPHPAMPEPHPAMPEPHPLTPSSPLPTRALTRESARVRRLLATGAWCPSAAGAHAAAAVLARLTAPLPSRRAASVRTIVTDRDRRLQRVLRTTLHHLDAHAVDPPVTALLAAVARALLPWHAAPKPPAAAAAPRYGELSAAPPTAAGEALLPTLSALFTELVAPHPPTSTPRPPAPTPWQAHHPGRFRHYGRPAPGVWTARTFACPACGDTDGPWTVASDWRLTSLRCPCGVTTHDHGLALSEIWLLLPDE</sequence>
<proteinExistence type="predicted"/>